<keyword evidence="5" id="KW-0132">Cell division</keyword>
<feature type="region of interest" description="Disordered" evidence="1">
    <location>
        <begin position="329"/>
        <end position="368"/>
    </location>
</feature>
<evidence type="ECO:0000313" key="5">
    <source>
        <dbReference type="EMBL" id="WCG22019.1"/>
    </source>
</evidence>
<keyword evidence="2" id="KW-0472">Membrane</keyword>
<dbReference type="Pfam" id="PF18708">
    <property type="entry name" value="MapZ_C2"/>
    <property type="match status" value="1"/>
</dbReference>
<feature type="transmembrane region" description="Helical" evidence="2">
    <location>
        <begin position="107"/>
        <end position="124"/>
    </location>
</feature>
<evidence type="ECO:0000259" key="3">
    <source>
        <dbReference type="Pfam" id="PF18041"/>
    </source>
</evidence>
<evidence type="ECO:0000313" key="6">
    <source>
        <dbReference type="Proteomes" id="UP001179600"/>
    </source>
</evidence>
<keyword evidence="2" id="KW-0812">Transmembrane</keyword>
<dbReference type="AlphaFoldDB" id="A0AAE9XMK0"/>
<proteinExistence type="predicted"/>
<sequence>MSKMIQCTKCHETYDETLDACPHCGEVNQHTNISETPKRRRREPQLAKLLNIDEENNQESTSKSSDMKDKTAQKPSDKEAPTTKNEKQEKEPNVHPTHEKKKSSRKWSVIVVILLALVGAGLLGKKYADAKEAERLEKVEQAYQKTTLAFEKLYFDEQHIFLNAGITEDKILRADKRIDAVDNDAYQKELTKMSVDIHDRFKKQQSINQYYENNYIVGNTLNDQAILKENVDEIITRPVNSEKDEFDKMINHALEETKLQLKVRQEAQKAVKALMNDDKQPKENLTKKEIDEANQLVQQVTHPKIKTSLNDSMKQIILTFDEQEAKKKEEQEAAKKKEEEENRKKLEAEKAQKQKVNPQDDPNASDAWAWAPGVKEQVLAECLRRGYIVDGGYTLVKKEIRDGQGYYDLYATNAESPLLQPWPKAEMPFYLVTINCKTGWFKGNGTDGTR</sequence>
<evidence type="ECO:0000256" key="1">
    <source>
        <dbReference type="SAM" id="MobiDB-lite"/>
    </source>
</evidence>
<reference evidence="5" key="1">
    <citation type="submission" date="2023-01" db="EMBL/GenBank/DDBJ databases">
        <title>Oxazolidinone resistance genes in florfenicol resistant enterococci from beef cattle and veal calves at slaughter.</title>
        <authorList>
            <person name="Biggel M."/>
        </authorList>
    </citation>
    <scope>NUCLEOTIDE SEQUENCE</scope>
    <source>
        <strain evidence="5">K204-1</strain>
    </source>
</reference>
<feature type="domain" description="MapZ extracellular C-terminal" evidence="4">
    <location>
        <begin position="363"/>
        <end position="444"/>
    </location>
</feature>
<feature type="compositionally biased region" description="Basic and acidic residues" evidence="1">
    <location>
        <begin position="329"/>
        <end position="352"/>
    </location>
</feature>
<feature type="domain" description="MapZ extracellular" evidence="3">
    <location>
        <begin position="130"/>
        <end position="254"/>
    </location>
</feature>
<evidence type="ECO:0000256" key="2">
    <source>
        <dbReference type="SAM" id="Phobius"/>
    </source>
</evidence>
<dbReference type="RefSeq" id="WP_248853269.1">
    <property type="nucleotide sequence ID" value="NZ_CP097053.1"/>
</dbReference>
<keyword evidence="2" id="KW-1133">Transmembrane helix</keyword>
<dbReference type="InterPro" id="IPR041295">
    <property type="entry name" value="MapZ_EC1"/>
</dbReference>
<evidence type="ECO:0000259" key="4">
    <source>
        <dbReference type="Pfam" id="PF18708"/>
    </source>
</evidence>
<dbReference type="EMBL" id="CP116507">
    <property type="protein sequence ID" value="WCG22019.1"/>
    <property type="molecule type" value="Genomic_DNA"/>
</dbReference>
<dbReference type="Proteomes" id="UP001179600">
    <property type="component" value="Chromosome"/>
</dbReference>
<dbReference type="Pfam" id="PF18041">
    <property type="entry name" value="MapZ_EC1"/>
    <property type="match status" value="1"/>
</dbReference>
<keyword evidence="5" id="KW-0131">Cell cycle</keyword>
<gene>
    <name evidence="5" type="ORF">PML95_06345</name>
</gene>
<name>A0AAE9XMK0_9ENTE</name>
<accession>A0AAE9XMK0</accession>
<feature type="compositionally biased region" description="Basic and acidic residues" evidence="1">
    <location>
        <begin position="65"/>
        <end position="97"/>
    </location>
</feature>
<feature type="region of interest" description="Disordered" evidence="1">
    <location>
        <begin position="21"/>
        <end position="102"/>
    </location>
</feature>
<dbReference type="InterPro" id="IPR040532">
    <property type="entry name" value="MapZ_C2"/>
</dbReference>
<organism evidence="5 6">
    <name type="scientific">Vagococcus lutrae</name>
    <dbReference type="NCBI Taxonomy" id="81947"/>
    <lineage>
        <taxon>Bacteria</taxon>
        <taxon>Bacillati</taxon>
        <taxon>Bacillota</taxon>
        <taxon>Bacilli</taxon>
        <taxon>Lactobacillales</taxon>
        <taxon>Enterococcaceae</taxon>
        <taxon>Vagococcus</taxon>
    </lineage>
</organism>
<dbReference type="GO" id="GO:0051301">
    <property type="term" value="P:cell division"/>
    <property type="evidence" value="ECO:0007669"/>
    <property type="project" value="UniProtKB-KW"/>
</dbReference>
<protein>
    <submittedName>
        <fullName evidence="5">Cell division site-positioning protein MapZ family protein</fullName>
    </submittedName>
</protein>